<gene>
    <name evidence="5" type="ORF">SAMN05216262_101125</name>
</gene>
<comment type="cofactor">
    <cofactor evidence="1">
        <name>Mg(2+)</name>
        <dbReference type="ChEBI" id="CHEBI:18420"/>
    </cofactor>
</comment>
<evidence type="ECO:0000259" key="4">
    <source>
        <dbReference type="PROSITE" id="PS50887"/>
    </source>
</evidence>
<dbReference type="NCBIfam" id="TIGR00254">
    <property type="entry name" value="GGDEF"/>
    <property type="match status" value="1"/>
</dbReference>
<dbReference type="STRING" id="641665.GCA_002104455_00578"/>
<dbReference type="InterPro" id="IPR029787">
    <property type="entry name" value="Nucleotide_cyclase"/>
</dbReference>
<dbReference type="GO" id="GO:0052621">
    <property type="term" value="F:diguanylate cyclase activity"/>
    <property type="evidence" value="ECO:0007669"/>
    <property type="project" value="UniProtKB-EC"/>
</dbReference>
<dbReference type="SUPFAM" id="SSF55785">
    <property type="entry name" value="PYP-like sensor domain (PAS domain)"/>
    <property type="match status" value="1"/>
</dbReference>
<dbReference type="FunFam" id="3.30.70.270:FF:000001">
    <property type="entry name" value="Diguanylate cyclase domain protein"/>
    <property type="match status" value="1"/>
</dbReference>
<dbReference type="InterPro" id="IPR043128">
    <property type="entry name" value="Rev_trsase/Diguanyl_cyclase"/>
</dbReference>
<dbReference type="AlphaFoldDB" id="A0A1H7GAN0"/>
<dbReference type="Gene3D" id="3.30.450.20">
    <property type="entry name" value="PAS domain"/>
    <property type="match status" value="1"/>
</dbReference>
<dbReference type="EMBL" id="FOBI01000001">
    <property type="protein sequence ID" value="SEK34527.1"/>
    <property type="molecule type" value="Genomic_DNA"/>
</dbReference>
<dbReference type="SMART" id="SM00267">
    <property type="entry name" value="GGDEF"/>
    <property type="match status" value="1"/>
</dbReference>
<dbReference type="InterPro" id="IPR000160">
    <property type="entry name" value="GGDEF_dom"/>
</dbReference>
<accession>A0A1H7GAN0</accession>
<evidence type="ECO:0000313" key="5">
    <source>
        <dbReference type="EMBL" id="SEK34527.1"/>
    </source>
</evidence>
<dbReference type="PANTHER" id="PTHR45138:SF9">
    <property type="entry name" value="DIGUANYLATE CYCLASE DGCM-RELATED"/>
    <property type="match status" value="1"/>
</dbReference>
<reference evidence="6" key="1">
    <citation type="submission" date="2016-10" db="EMBL/GenBank/DDBJ databases">
        <authorList>
            <person name="Varghese N."/>
            <person name="Submissions S."/>
        </authorList>
    </citation>
    <scope>NUCLEOTIDE SEQUENCE [LARGE SCALE GENOMIC DNA]</scope>
    <source>
        <strain evidence="6">CGMCC 1.9127</strain>
    </source>
</reference>
<protein>
    <recommendedName>
        <fullName evidence="2">diguanylate cyclase</fullName>
        <ecNumber evidence="2">2.7.7.65</ecNumber>
    </recommendedName>
</protein>
<dbReference type="GO" id="GO:0043709">
    <property type="term" value="P:cell adhesion involved in single-species biofilm formation"/>
    <property type="evidence" value="ECO:0007669"/>
    <property type="project" value="TreeGrafter"/>
</dbReference>
<dbReference type="InterPro" id="IPR050469">
    <property type="entry name" value="Diguanylate_Cyclase"/>
</dbReference>
<name>A0A1H7GAN0_9GAMM</name>
<dbReference type="Pfam" id="PF00990">
    <property type="entry name" value="GGDEF"/>
    <property type="match status" value="1"/>
</dbReference>
<dbReference type="InterPro" id="IPR035965">
    <property type="entry name" value="PAS-like_dom_sf"/>
</dbReference>
<dbReference type="Proteomes" id="UP000199297">
    <property type="component" value="Unassembled WGS sequence"/>
</dbReference>
<evidence type="ECO:0000256" key="1">
    <source>
        <dbReference type="ARBA" id="ARBA00001946"/>
    </source>
</evidence>
<dbReference type="RefSeq" id="WP_085283023.1">
    <property type="nucleotide sequence ID" value="NZ_FOBI01000001.1"/>
</dbReference>
<proteinExistence type="predicted"/>
<sequence length="303" mass="33988">MKDSHEALSLILDSITEHIVVVDVAGKIQYANKSWSNFSVNNACDMGSDWLGVNYLDECDKASKVGDDFGSQAAVGIRSVINKEQAKFYFEYPCHSPDEKRWFMMRVTAVQINHADHFVISHQNITERKLAEEAVREQACIDGLTDIANRRTFNQFLQQEWRRCARVQQPISLAIMDLDHFKLLNDTYGHQAGDECLVKIGALLKEFNQRPGDICARYGGEEFALVWGNTSLVNAKQLCHKLIEAINTLNIANQNSPVSDHLTASIGLATMIPKQEQAESALLTNADVMLYKAKANGRNRVQS</sequence>
<dbReference type="PANTHER" id="PTHR45138">
    <property type="entry name" value="REGULATORY COMPONENTS OF SENSORY TRANSDUCTION SYSTEM"/>
    <property type="match status" value="1"/>
</dbReference>
<dbReference type="GO" id="GO:1902201">
    <property type="term" value="P:negative regulation of bacterial-type flagellum-dependent cell motility"/>
    <property type="evidence" value="ECO:0007669"/>
    <property type="project" value="TreeGrafter"/>
</dbReference>
<comment type="catalytic activity">
    <reaction evidence="3">
        <text>2 GTP = 3',3'-c-di-GMP + 2 diphosphate</text>
        <dbReference type="Rhea" id="RHEA:24898"/>
        <dbReference type="ChEBI" id="CHEBI:33019"/>
        <dbReference type="ChEBI" id="CHEBI:37565"/>
        <dbReference type="ChEBI" id="CHEBI:58805"/>
        <dbReference type="EC" id="2.7.7.65"/>
    </reaction>
</comment>
<evidence type="ECO:0000256" key="2">
    <source>
        <dbReference type="ARBA" id="ARBA00012528"/>
    </source>
</evidence>
<dbReference type="GO" id="GO:0005886">
    <property type="term" value="C:plasma membrane"/>
    <property type="evidence" value="ECO:0007669"/>
    <property type="project" value="TreeGrafter"/>
</dbReference>
<dbReference type="PROSITE" id="PS50887">
    <property type="entry name" value="GGDEF"/>
    <property type="match status" value="1"/>
</dbReference>
<dbReference type="OrthoDB" id="5620448at2"/>
<evidence type="ECO:0000313" key="6">
    <source>
        <dbReference type="Proteomes" id="UP000199297"/>
    </source>
</evidence>
<dbReference type="SUPFAM" id="SSF55073">
    <property type="entry name" value="Nucleotide cyclase"/>
    <property type="match status" value="1"/>
</dbReference>
<organism evidence="5 6">
    <name type="scientific">Colwellia chukchiensis</name>
    <dbReference type="NCBI Taxonomy" id="641665"/>
    <lineage>
        <taxon>Bacteria</taxon>
        <taxon>Pseudomonadati</taxon>
        <taxon>Pseudomonadota</taxon>
        <taxon>Gammaproteobacteria</taxon>
        <taxon>Alteromonadales</taxon>
        <taxon>Colwelliaceae</taxon>
        <taxon>Colwellia</taxon>
    </lineage>
</organism>
<dbReference type="CDD" id="cd01949">
    <property type="entry name" value="GGDEF"/>
    <property type="match status" value="1"/>
</dbReference>
<dbReference type="EC" id="2.7.7.65" evidence="2"/>
<evidence type="ECO:0000256" key="3">
    <source>
        <dbReference type="ARBA" id="ARBA00034247"/>
    </source>
</evidence>
<dbReference type="Gene3D" id="3.30.70.270">
    <property type="match status" value="1"/>
</dbReference>
<feature type="domain" description="GGDEF" evidence="4">
    <location>
        <begin position="169"/>
        <end position="303"/>
    </location>
</feature>
<keyword evidence="6" id="KW-1185">Reference proteome</keyword>